<reference evidence="8" key="1">
    <citation type="submission" date="2016-04" db="EMBL/GenBank/DDBJ databases">
        <title>Cephalotus genome sequencing.</title>
        <authorList>
            <person name="Fukushima K."/>
            <person name="Hasebe M."/>
            <person name="Fang X."/>
        </authorList>
    </citation>
    <scope>NUCLEOTIDE SEQUENCE [LARGE SCALE GENOMIC DNA]</scope>
    <source>
        <strain evidence="8">cv. St1</strain>
    </source>
</reference>
<evidence type="ECO:0000256" key="5">
    <source>
        <dbReference type="PROSITE-ProRule" id="PRU00317"/>
    </source>
</evidence>
<dbReference type="Proteomes" id="UP000187406">
    <property type="component" value="Unassembled WGS sequence"/>
</dbReference>
<accession>A0A1Q3C0F9</accession>
<comment type="function">
    <text evidence="4">Sequence-specific RNA-binding protein that regulates translation and mRNA stability by binding the 3'-UTR of target mRNAs.</text>
</comment>
<keyword evidence="2" id="KW-0810">Translation regulation</keyword>
<dbReference type="Gene3D" id="1.25.10.10">
    <property type="entry name" value="Leucine-rich Repeat Variant"/>
    <property type="match status" value="1"/>
</dbReference>
<evidence type="ECO:0000256" key="2">
    <source>
        <dbReference type="ARBA" id="ARBA00022845"/>
    </source>
</evidence>
<sequence length="362" mass="40696">MNRSAISCPNISNDSYADQYNIRANAIRLDSRFQNTRSPRSLSGPESDHVSTVLLSSLLNNHQNAKPQRRPSNYSSLDELKGRLFTVAKEQQGCRFLQHIVEENKPEDIEMIFMEVKEVVHELMVDPVANYLIQKLIEACNEQQMNGMVLSLVCDEEKLMNICGHSHGTRVIQKLLEHVTTREQKSLIISALKCITVTLTKSMHGHHVIQQCFRQFSNEEAKPLLDDIAENCLDIATDKSGCCVLQQCVAHAEGESRERLISEIIPNSLILAEHPYGNYVVQYLLGMKIPRVSENILDQLKGSYVNLSMNKYGSNVVEKCLKECGEKESATITMELINDPGCLKVLLDPYGNYVVQSALSVS</sequence>
<dbReference type="InterPro" id="IPR001313">
    <property type="entry name" value="Pumilio_RNA-bd_rpt"/>
</dbReference>
<dbReference type="STRING" id="3775.A0A1Q3C0F9"/>
<dbReference type="InterPro" id="IPR011989">
    <property type="entry name" value="ARM-like"/>
</dbReference>
<dbReference type="PANTHER" id="PTHR12537">
    <property type="entry name" value="RNA BINDING PROTEIN PUMILIO-RELATED"/>
    <property type="match status" value="1"/>
</dbReference>
<evidence type="ECO:0000313" key="7">
    <source>
        <dbReference type="EMBL" id="GAV73745.1"/>
    </source>
</evidence>
<feature type="domain" description="PUM-HD" evidence="6">
    <location>
        <begin position="54"/>
        <end position="362"/>
    </location>
</feature>
<dbReference type="PROSITE" id="PS50303">
    <property type="entry name" value="PUM_HD"/>
    <property type="match status" value="1"/>
</dbReference>
<evidence type="ECO:0000256" key="1">
    <source>
        <dbReference type="ARBA" id="ARBA00022737"/>
    </source>
</evidence>
<dbReference type="InterPro" id="IPR016024">
    <property type="entry name" value="ARM-type_fold"/>
</dbReference>
<evidence type="ECO:0000259" key="6">
    <source>
        <dbReference type="PROSITE" id="PS50303"/>
    </source>
</evidence>
<dbReference type="FunFam" id="1.25.10.10:FF:000237">
    <property type="entry name" value="Pumilio homolog 9"/>
    <property type="match status" value="1"/>
</dbReference>
<evidence type="ECO:0000313" key="8">
    <source>
        <dbReference type="Proteomes" id="UP000187406"/>
    </source>
</evidence>
<dbReference type="PROSITE" id="PS50302">
    <property type="entry name" value="PUM"/>
    <property type="match status" value="6"/>
</dbReference>
<feature type="non-terminal residue" evidence="7">
    <location>
        <position position="362"/>
    </location>
</feature>
<protein>
    <submittedName>
        <fullName evidence="7">PUF domain-containing protein</fullName>
    </submittedName>
</protein>
<dbReference type="InterPro" id="IPR033712">
    <property type="entry name" value="Pumilio_RNA-bd"/>
</dbReference>
<gene>
    <name evidence="7" type="ORF">CFOL_v3_17228</name>
</gene>
<dbReference type="GO" id="GO:0005737">
    <property type="term" value="C:cytoplasm"/>
    <property type="evidence" value="ECO:0007669"/>
    <property type="project" value="TreeGrafter"/>
</dbReference>
<evidence type="ECO:0000256" key="4">
    <source>
        <dbReference type="ARBA" id="ARBA00058490"/>
    </source>
</evidence>
<dbReference type="AlphaFoldDB" id="A0A1Q3C0F9"/>
<dbReference type="OrthoDB" id="668540at2759"/>
<dbReference type="InParanoid" id="A0A1Q3C0F9"/>
<dbReference type="GO" id="GO:0003729">
    <property type="term" value="F:mRNA binding"/>
    <property type="evidence" value="ECO:0007669"/>
    <property type="project" value="TreeGrafter"/>
</dbReference>
<proteinExistence type="predicted"/>
<keyword evidence="8" id="KW-1185">Reference proteome</keyword>
<dbReference type="GO" id="GO:0006417">
    <property type="term" value="P:regulation of translation"/>
    <property type="evidence" value="ECO:0007669"/>
    <property type="project" value="UniProtKB-KW"/>
</dbReference>
<feature type="repeat" description="Pumilio" evidence="5">
    <location>
        <begin position="227"/>
        <end position="262"/>
    </location>
</feature>
<name>A0A1Q3C0F9_CEPFO</name>
<feature type="repeat" description="Pumilio" evidence="5">
    <location>
        <begin position="299"/>
        <end position="338"/>
    </location>
</feature>
<dbReference type="InterPro" id="IPR033133">
    <property type="entry name" value="PUM-HD"/>
</dbReference>
<dbReference type="SMART" id="SM00025">
    <property type="entry name" value="Pumilio"/>
    <property type="match status" value="7"/>
</dbReference>
<feature type="repeat" description="Pumilio" evidence="5">
    <location>
        <begin position="115"/>
        <end position="150"/>
    </location>
</feature>
<keyword evidence="3" id="KW-0694">RNA-binding</keyword>
<feature type="repeat" description="Pumilio" evidence="5">
    <location>
        <begin position="263"/>
        <end position="298"/>
    </location>
</feature>
<comment type="caution">
    <text evidence="7">The sequence shown here is derived from an EMBL/GenBank/DDBJ whole genome shotgun (WGS) entry which is preliminary data.</text>
</comment>
<dbReference type="EMBL" id="BDDD01001140">
    <property type="protein sequence ID" value="GAV73745.1"/>
    <property type="molecule type" value="Genomic_DNA"/>
</dbReference>
<keyword evidence="1" id="KW-0677">Repeat</keyword>
<dbReference type="PANTHER" id="PTHR12537:SF129">
    <property type="entry name" value="PUMILIO HOMOLOG 15-LIKE"/>
    <property type="match status" value="1"/>
</dbReference>
<dbReference type="SUPFAM" id="SSF48371">
    <property type="entry name" value="ARM repeat"/>
    <property type="match status" value="1"/>
</dbReference>
<dbReference type="CDD" id="cd07920">
    <property type="entry name" value="Pumilio"/>
    <property type="match status" value="1"/>
</dbReference>
<evidence type="ECO:0000256" key="3">
    <source>
        <dbReference type="ARBA" id="ARBA00022884"/>
    </source>
</evidence>
<feature type="repeat" description="Pumilio" evidence="5">
    <location>
        <begin position="151"/>
        <end position="190"/>
    </location>
</feature>
<dbReference type="Pfam" id="PF00806">
    <property type="entry name" value="PUF"/>
    <property type="match status" value="8"/>
</dbReference>
<organism evidence="7 8">
    <name type="scientific">Cephalotus follicularis</name>
    <name type="common">Albany pitcher plant</name>
    <dbReference type="NCBI Taxonomy" id="3775"/>
    <lineage>
        <taxon>Eukaryota</taxon>
        <taxon>Viridiplantae</taxon>
        <taxon>Streptophyta</taxon>
        <taxon>Embryophyta</taxon>
        <taxon>Tracheophyta</taxon>
        <taxon>Spermatophyta</taxon>
        <taxon>Magnoliopsida</taxon>
        <taxon>eudicotyledons</taxon>
        <taxon>Gunneridae</taxon>
        <taxon>Pentapetalae</taxon>
        <taxon>rosids</taxon>
        <taxon>fabids</taxon>
        <taxon>Oxalidales</taxon>
        <taxon>Cephalotaceae</taxon>
        <taxon>Cephalotus</taxon>
    </lineage>
</organism>
<feature type="repeat" description="Pumilio" evidence="5">
    <location>
        <begin position="79"/>
        <end position="114"/>
    </location>
</feature>